<feature type="coiled-coil region" evidence="1">
    <location>
        <begin position="185"/>
        <end position="212"/>
    </location>
</feature>
<protein>
    <submittedName>
        <fullName evidence="2">Uncharacterized protein</fullName>
    </submittedName>
</protein>
<evidence type="ECO:0000313" key="3">
    <source>
        <dbReference type="Proteomes" id="UP000077096"/>
    </source>
</evidence>
<name>A0A172T516_FERPE</name>
<dbReference type="KEGG" id="fng:JM64_09420"/>
<proteinExistence type="predicted"/>
<dbReference type="PATRIC" id="fig|93466.3.peg.1959"/>
<organism evidence="2 3">
    <name type="scientific">Fervidobacterium pennivorans</name>
    <dbReference type="NCBI Taxonomy" id="93466"/>
    <lineage>
        <taxon>Bacteria</taxon>
        <taxon>Thermotogati</taxon>
        <taxon>Thermotogota</taxon>
        <taxon>Thermotogae</taxon>
        <taxon>Thermotogales</taxon>
        <taxon>Fervidobacteriaceae</taxon>
        <taxon>Fervidobacterium</taxon>
    </lineage>
</organism>
<keyword evidence="1" id="KW-0175">Coiled coil</keyword>
<dbReference type="AlphaFoldDB" id="A0A172T516"/>
<dbReference type="OrthoDB" id="334160at2"/>
<accession>A0A172T516</accession>
<dbReference type="Proteomes" id="UP000077096">
    <property type="component" value="Chromosome"/>
</dbReference>
<gene>
    <name evidence="2" type="ORF">JM64_09420</name>
</gene>
<evidence type="ECO:0000313" key="2">
    <source>
        <dbReference type="EMBL" id="ANE42109.1"/>
    </source>
</evidence>
<evidence type="ECO:0000256" key="1">
    <source>
        <dbReference type="SAM" id="Coils"/>
    </source>
</evidence>
<sequence>MEEKEYFDKLFSGIQDDIKEEFLTIKRLHEENFSEYKEQFTEVFWKVYEAIAQKLEETSHIEQKLFIRLGLVDPRYLTREDLERIKECISSASDDTFYYVDEWLISAKSGKIPPSTFEEVIQDQQQEKRTFDYTWIEKEYERKLFERSIEEEKLRDLVKGVQGKGPYTKGVYTIFDEIIKSIGKLKKLDNDIKTLKETLDKAKEQTSSIQQIPQTSKDTTTSLFTEPQVIRQMVKKAIGKLGIQYPALTTNYLREVNSIFSKKYSLKLFEEFKLLDPTTLKRTIKGTEVYMPPYVILVPGYGENGFCWEPIEGVNIYGRGRIVVPIFSRKGTDPFFQAFGEYRWKLEKELSFGRWMEEGLTGEYYQYLQENKLKGQPAEYFIKDYIMWISKESNGIQKLDKPVREIFWRYLPFDESVKEKLSKVSYVYQQLWERDLRKRQKDK</sequence>
<dbReference type="EMBL" id="CP011393">
    <property type="protein sequence ID" value="ANE42109.1"/>
    <property type="molecule type" value="Genomic_DNA"/>
</dbReference>
<reference evidence="2 3" key="1">
    <citation type="submission" date="2014-08" db="EMBL/GenBank/DDBJ databases">
        <title>Fervidobacterium pennivorans DYC genome.</title>
        <authorList>
            <person name="Wushke S."/>
        </authorList>
    </citation>
    <scope>NUCLEOTIDE SEQUENCE [LARGE SCALE GENOMIC DNA]</scope>
    <source>
        <strain evidence="2 3">DYC</strain>
    </source>
</reference>